<reference evidence="2" key="1">
    <citation type="submission" date="2011-05" db="EMBL/GenBank/DDBJ databases">
        <authorList>
            <person name="Richards S.R."/>
            <person name="Qu J."/>
            <person name="Jiang H."/>
            <person name="Jhangiani S.N."/>
            <person name="Agravi P."/>
            <person name="Goodspeed R."/>
            <person name="Gross S."/>
            <person name="Mandapat C."/>
            <person name="Jackson L."/>
            <person name="Mathew T."/>
            <person name="Pu L."/>
            <person name="Thornton R."/>
            <person name="Saada N."/>
            <person name="Wilczek-Boney K.B."/>
            <person name="Lee S."/>
            <person name="Kovar C."/>
            <person name="Wu Y."/>
            <person name="Scherer S.E."/>
            <person name="Worley K.C."/>
            <person name="Muzny D.M."/>
            <person name="Gibbs R."/>
        </authorList>
    </citation>
    <scope>NUCLEOTIDE SEQUENCE</scope>
    <source>
        <strain evidence="2">Brora</strain>
    </source>
</reference>
<dbReference type="HOGENOM" id="CLU_2657603_0_0_1"/>
<sequence length="76" mass="9254">MTSLRDFWKILCLRRLLGSSDSYLFRSWFAEGKVYFRFSFNGTIPLFECFQDDDNMEFIPYLFFSDNRVKDMEAMF</sequence>
<name>T1JDU1_STRMM</name>
<keyword evidence="2" id="KW-1185">Reference proteome</keyword>
<dbReference type="EnsemblMetazoa" id="SMAR011976-RA">
    <property type="protein sequence ID" value="SMAR011976-PA"/>
    <property type="gene ID" value="SMAR011976"/>
</dbReference>
<dbReference type="Proteomes" id="UP000014500">
    <property type="component" value="Unassembled WGS sequence"/>
</dbReference>
<accession>T1JDU1</accession>
<evidence type="ECO:0000313" key="2">
    <source>
        <dbReference type="Proteomes" id="UP000014500"/>
    </source>
</evidence>
<dbReference type="AlphaFoldDB" id="T1JDU1"/>
<evidence type="ECO:0000313" key="1">
    <source>
        <dbReference type="EnsemblMetazoa" id="SMAR011976-PA"/>
    </source>
</evidence>
<reference evidence="1" key="2">
    <citation type="submission" date="2015-02" db="UniProtKB">
        <authorList>
            <consortium name="EnsemblMetazoa"/>
        </authorList>
    </citation>
    <scope>IDENTIFICATION</scope>
</reference>
<proteinExistence type="predicted"/>
<protein>
    <submittedName>
        <fullName evidence="1">Uncharacterized protein</fullName>
    </submittedName>
</protein>
<dbReference type="EMBL" id="JH432114">
    <property type="status" value="NOT_ANNOTATED_CDS"/>
    <property type="molecule type" value="Genomic_DNA"/>
</dbReference>
<organism evidence="1 2">
    <name type="scientific">Strigamia maritima</name>
    <name type="common">European centipede</name>
    <name type="synonym">Geophilus maritimus</name>
    <dbReference type="NCBI Taxonomy" id="126957"/>
    <lineage>
        <taxon>Eukaryota</taxon>
        <taxon>Metazoa</taxon>
        <taxon>Ecdysozoa</taxon>
        <taxon>Arthropoda</taxon>
        <taxon>Myriapoda</taxon>
        <taxon>Chilopoda</taxon>
        <taxon>Pleurostigmophora</taxon>
        <taxon>Geophilomorpha</taxon>
        <taxon>Linotaeniidae</taxon>
        <taxon>Strigamia</taxon>
    </lineage>
</organism>